<reference evidence="1 2" key="1">
    <citation type="submission" date="2023-08" db="EMBL/GenBank/DDBJ databases">
        <title>Black Yeasts Isolated from many extreme environments.</title>
        <authorList>
            <person name="Coleine C."/>
            <person name="Stajich J.E."/>
            <person name="Selbmann L."/>
        </authorList>
    </citation>
    <scope>NUCLEOTIDE SEQUENCE [LARGE SCALE GENOMIC DNA]</scope>
    <source>
        <strain evidence="1 2">CCFEE 5792</strain>
    </source>
</reference>
<sequence length="329" mass="35116">MFEATSATLDKVGLIATWAGIFCPLTKQSDVLSALVQDAIAVQHAWENKSKTSGIFSAQFEAASAVVASLGAYLIGAAVVAALPEEAAIAAVAAAAEGLGEAYGLFCQVVSRGGEALTAASHAAESIAHSSLCPQTSSKRSTGKRVPYEVVGSTHRTLVARNVSYNPCSEFLSYFRIDFSLPAQLDSVCTDVEAYSQSDTLSSDLANATAVMQSFCSPYQSSGNSTLAMEFADILTAFQNAKPFCDYSIVQTTNNSTTTSSLGTSTRSSTTSTYSVEDYVLTRYIYTLICYFHSKNVFNFNLIHKVIKYIEKVINSTLAYQVISSTVVH</sequence>
<gene>
    <name evidence="1" type="ORF">LTR84_004677</name>
</gene>
<dbReference type="Proteomes" id="UP001358417">
    <property type="component" value="Unassembled WGS sequence"/>
</dbReference>
<name>A0AAV9NMU6_9EURO</name>
<evidence type="ECO:0000313" key="1">
    <source>
        <dbReference type="EMBL" id="KAK5062604.1"/>
    </source>
</evidence>
<comment type="caution">
    <text evidence="1">The sequence shown here is derived from an EMBL/GenBank/DDBJ whole genome shotgun (WGS) entry which is preliminary data.</text>
</comment>
<proteinExistence type="predicted"/>
<evidence type="ECO:0008006" key="3">
    <source>
        <dbReference type="Google" id="ProtNLM"/>
    </source>
</evidence>
<keyword evidence="2" id="KW-1185">Reference proteome</keyword>
<evidence type="ECO:0000313" key="2">
    <source>
        <dbReference type="Proteomes" id="UP001358417"/>
    </source>
</evidence>
<dbReference type="AlphaFoldDB" id="A0AAV9NMU6"/>
<dbReference type="RefSeq" id="XP_064710876.1">
    <property type="nucleotide sequence ID" value="XM_064848252.1"/>
</dbReference>
<accession>A0AAV9NMU6</accession>
<dbReference type="GeneID" id="89972855"/>
<organism evidence="1 2">
    <name type="scientific">Exophiala bonariae</name>
    <dbReference type="NCBI Taxonomy" id="1690606"/>
    <lineage>
        <taxon>Eukaryota</taxon>
        <taxon>Fungi</taxon>
        <taxon>Dikarya</taxon>
        <taxon>Ascomycota</taxon>
        <taxon>Pezizomycotina</taxon>
        <taxon>Eurotiomycetes</taxon>
        <taxon>Chaetothyriomycetidae</taxon>
        <taxon>Chaetothyriales</taxon>
        <taxon>Herpotrichiellaceae</taxon>
        <taxon>Exophiala</taxon>
    </lineage>
</organism>
<dbReference type="EMBL" id="JAVRRD010000002">
    <property type="protein sequence ID" value="KAK5062604.1"/>
    <property type="molecule type" value="Genomic_DNA"/>
</dbReference>
<protein>
    <recommendedName>
        <fullName evidence="3">Starter acyltransferase (SAT) domain-containing protein</fullName>
    </recommendedName>
</protein>